<dbReference type="Gene3D" id="3.30.470.20">
    <property type="entry name" value="ATP-grasp fold, B domain"/>
    <property type="match status" value="1"/>
</dbReference>
<dbReference type="GO" id="GO:0016874">
    <property type="term" value="F:ligase activity"/>
    <property type="evidence" value="ECO:0007669"/>
    <property type="project" value="UniProtKB-KW"/>
</dbReference>
<sequence length="279" mass="32046">MAICIHFLSYRIGGITWLGGAIGDNGFDSFPENNLVVNRFPSMHGFVTKHYFFKLLKAHKKVFPEDFSFFPDTWLLPEETKEFEKSRCSLTQAETIYNQGRAKISSISISKKHFFCNSNICTDLGSSPIKTFICRRGMVRICAEKYDIPTERNVANHFIHLTNYAVNKAHPKYVHSANLHDKNGNKRLLDDILEELTTQGVDKNYVWEQIKRIANGVLTVLLPLLKLHYSFFDKKSIEKSIKCFQIIGLDILLDRNHRAWLLEVNANPSLRAGICFAML</sequence>
<dbReference type="Proteomes" id="UP000823046">
    <property type="component" value="Unassembled WGS sequence"/>
</dbReference>
<evidence type="ECO:0000256" key="3">
    <source>
        <dbReference type="ARBA" id="ARBA00022840"/>
    </source>
</evidence>
<dbReference type="PANTHER" id="PTHR12241:SF154">
    <property type="entry name" value="TUBULIN POLYGLUTAMYLASE TTLL11"/>
    <property type="match status" value="1"/>
</dbReference>
<dbReference type="Pfam" id="PF03133">
    <property type="entry name" value="TTL"/>
    <property type="match status" value="1"/>
</dbReference>
<dbReference type="InterPro" id="IPR004344">
    <property type="entry name" value="TTL/TTLL_fam"/>
</dbReference>
<dbReference type="PROSITE" id="PS51221">
    <property type="entry name" value="TTL"/>
    <property type="match status" value="1"/>
</dbReference>
<keyword evidence="5" id="KW-1185">Reference proteome</keyword>
<proteinExistence type="predicted"/>
<organism evidence="4 5">
    <name type="scientific">Cardiosporidium cionae</name>
    <dbReference type="NCBI Taxonomy" id="476202"/>
    <lineage>
        <taxon>Eukaryota</taxon>
        <taxon>Sar</taxon>
        <taxon>Alveolata</taxon>
        <taxon>Apicomplexa</taxon>
        <taxon>Aconoidasida</taxon>
        <taxon>Nephromycida</taxon>
        <taxon>Cardiosporidium</taxon>
    </lineage>
</organism>
<dbReference type="SUPFAM" id="SSF56059">
    <property type="entry name" value="Glutathione synthetase ATP-binding domain-like"/>
    <property type="match status" value="1"/>
</dbReference>
<accession>A0ABQ7JER4</accession>
<protein>
    <submittedName>
        <fullName evidence="4">Tubulin-tyrosine ligase family protein</fullName>
    </submittedName>
</protein>
<evidence type="ECO:0000313" key="5">
    <source>
        <dbReference type="Proteomes" id="UP000823046"/>
    </source>
</evidence>
<keyword evidence="1 4" id="KW-0436">Ligase</keyword>
<comment type="caution">
    <text evidence="4">The sequence shown here is derived from an EMBL/GenBank/DDBJ whole genome shotgun (WGS) entry which is preliminary data.</text>
</comment>
<evidence type="ECO:0000313" key="4">
    <source>
        <dbReference type="EMBL" id="KAF8822500.1"/>
    </source>
</evidence>
<reference evidence="4 5" key="1">
    <citation type="journal article" date="2020" name="bioRxiv">
        <title>Metabolic contributions of an alphaproteobacterial endosymbiont in the apicomplexan Cardiosporidium cionae.</title>
        <authorList>
            <person name="Hunter E.S."/>
            <person name="Paight C.J."/>
            <person name="Lane C.E."/>
        </authorList>
    </citation>
    <scope>NUCLEOTIDE SEQUENCE [LARGE SCALE GENOMIC DNA]</scope>
    <source>
        <strain evidence="4">ESH_2018</strain>
    </source>
</reference>
<dbReference type="EMBL" id="JADAQX010000047">
    <property type="protein sequence ID" value="KAF8822500.1"/>
    <property type="molecule type" value="Genomic_DNA"/>
</dbReference>
<keyword evidence="3" id="KW-0067">ATP-binding</keyword>
<keyword evidence="2" id="KW-0547">Nucleotide-binding</keyword>
<gene>
    <name evidence="4" type="ORF">IE077_003607</name>
</gene>
<dbReference type="PANTHER" id="PTHR12241">
    <property type="entry name" value="TUBULIN POLYGLUTAMYLASE"/>
    <property type="match status" value="1"/>
</dbReference>
<evidence type="ECO:0000256" key="2">
    <source>
        <dbReference type="ARBA" id="ARBA00022741"/>
    </source>
</evidence>
<evidence type="ECO:0000256" key="1">
    <source>
        <dbReference type="ARBA" id="ARBA00022598"/>
    </source>
</evidence>
<name>A0ABQ7JER4_9APIC</name>